<comment type="caution">
    <text evidence="2">The sequence shown here is derived from an EMBL/GenBank/DDBJ whole genome shotgun (WGS) entry which is preliminary data.</text>
</comment>
<evidence type="ECO:0000313" key="2">
    <source>
        <dbReference type="EMBL" id="MBB5046897.1"/>
    </source>
</evidence>
<dbReference type="PROSITE" id="PS50883">
    <property type="entry name" value="EAL"/>
    <property type="match status" value="1"/>
</dbReference>
<gene>
    <name evidence="2" type="ORF">HNR60_001646</name>
</gene>
<protein>
    <submittedName>
        <fullName evidence="2">EAL domain-containing protein (Putative c-di-GMP-specific phosphodiesterase class I)</fullName>
    </submittedName>
</protein>
<dbReference type="InterPro" id="IPR035919">
    <property type="entry name" value="EAL_sf"/>
</dbReference>
<feature type="domain" description="EAL" evidence="1">
    <location>
        <begin position="1"/>
        <end position="45"/>
    </location>
</feature>
<organism evidence="2 3">
    <name type="scientific">Rhodopseudomonas rhenobacensis</name>
    <dbReference type="NCBI Taxonomy" id="87461"/>
    <lineage>
        <taxon>Bacteria</taxon>
        <taxon>Pseudomonadati</taxon>
        <taxon>Pseudomonadota</taxon>
        <taxon>Alphaproteobacteria</taxon>
        <taxon>Hyphomicrobiales</taxon>
        <taxon>Nitrobacteraceae</taxon>
        <taxon>Rhodopseudomonas</taxon>
    </lineage>
</organism>
<dbReference type="RefSeq" id="WP_184256234.1">
    <property type="nucleotide sequence ID" value="NZ_JACHIH010000007.1"/>
</dbReference>
<reference evidence="2 3" key="1">
    <citation type="submission" date="2020-08" db="EMBL/GenBank/DDBJ databases">
        <title>Genomic Encyclopedia of Type Strains, Phase IV (KMG-IV): sequencing the most valuable type-strain genomes for metagenomic binning, comparative biology and taxonomic classification.</title>
        <authorList>
            <person name="Goeker M."/>
        </authorList>
    </citation>
    <scope>NUCLEOTIDE SEQUENCE [LARGE SCALE GENOMIC DNA]</scope>
    <source>
        <strain evidence="2 3">DSM 12706</strain>
    </source>
</reference>
<sequence length="56" mass="6103">MIAEGVETEVQRCFLVSERIDQLQGYLNGQPLPIEHWAAAVGLPDVTGVPARAAWV</sequence>
<proteinExistence type="predicted"/>
<accession>A0A7W7Z2Q1</accession>
<dbReference type="AlphaFoldDB" id="A0A7W7Z2Q1"/>
<dbReference type="Gene3D" id="3.20.20.450">
    <property type="entry name" value="EAL domain"/>
    <property type="match status" value="1"/>
</dbReference>
<dbReference type="Proteomes" id="UP000542353">
    <property type="component" value="Unassembled WGS sequence"/>
</dbReference>
<dbReference type="EMBL" id="JACHIH010000007">
    <property type="protein sequence ID" value="MBB5046897.1"/>
    <property type="molecule type" value="Genomic_DNA"/>
</dbReference>
<dbReference type="SUPFAM" id="SSF141868">
    <property type="entry name" value="EAL domain-like"/>
    <property type="match status" value="1"/>
</dbReference>
<name>A0A7W7Z2Q1_9BRAD</name>
<evidence type="ECO:0000259" key="1">
    <source>
        <dbReference type="PROSITE" id="PS50883"/>
    </source>
</evidence>
<evidence type="ECO:0000313" key="3">
    <source>
        <dbReference type="Proteomes" id="UP000542353"/>
    </source>
</evidence>
<keyword evidence="3" id="KW-1185">Reference proteome</keyword>
<dbReference type="InterPro" id="IPR001633">
    <property type="entry name" value="EAL_dom"/>
</dbReference>